<dbReference type="Gene3D" id="3.90.190.20">
    <property type="entry name" value="Mur ligase, C-terminal domain"/>
    <property type="match status" value="1"/>
</dbReference>
<dbReference type="PATRIC" id="fig|1238182.3.peg.2285"/>
<dbReference type="InterPro" id="IPR005863">
    <property type="entry name" value="UDP-N-AcMur_synth"/>
</dbReference>
<dbReference type="InterPro" id="IPR035911">
    <property type="entry name" value="MurE/MurF_N"/>
</dbReference>
<dbReference type="InterPro" id="IPR000713">
    <property type="entry name" value="Mur_ligase_N"/>
</dbReference>
<dbReference type="eggNOG" id="COG0770">
    <property type="taxonomic scope" value="Bacteria"/>
</dbReference>
<dbReference type="Pfam" id="PF02875">
    <property type="entry name" value="Mur_ligase_C"/>
    <property type="match status" value="1"/>
</dbReference>
<keyword evidence="9 10" id="KW-0961">Cell wall biogenesis/degradation</keyword>
<dbReference type="Gene3D" id="3.40.1390.10">
    <property type="entry name" value="MurE/MurF, N-terminal domain"/>
    <property type="match status" value="1"/>
</dbReference>
<dbReference type="GO" id="GO:0051301">
    <property type="term" value="P:cell division"/>
    <property type="evidence" value="ECO:0007669"/>
    <property type="project" value="UniProtKB-KW"/>
</dbReference>
<keyword evidence="2 10" id="KW-0436">Ligase</keyword>
<dbReference type="UniPathway" id="UPA00219"/>
<keyword evidence="5 10" id="KW-0067">ATP-binding</keyword>
<evidence type="ECO:0000256" key="6">
    <source>
        <dbReference type="ARBA" id="ARBA00022960"/>
    </source>
</evidence>
<comment type="caution">
    <text evidence="10">Lacks conserved residue(s) required for the propagation of feature annotation.</text>
</comment>
<dbReference type="InterPro" id="IPR036615">
    <property type="entry name" value="Mur_ligase_C_dom_sf"/>
</dbReference>
<keyword evidence="6 10" id="KW-0133">Cell shape</keyword>
<sequence length="497" mass="51017">MTDATNTPLPPSARPALWTAAEAAAASGGKASGDWTCTGVSIDSRTVGAGDLFIAIAGPTHDGHAFVADALAKGAVAAMVHAVPEGFSQPEKLLVVDDTFAGLQALGRAARERLTGKVIAVTGSVGKTGTKEMLALACARLGGGAVHATQGNLNNHWGLPLTLARCPRDAAWCILEMGMNHAEEIRPLSRLAKPHVAVITAVEAVHLEHFDSVEGIARAKAEIMDGVVEGGTAVLPRDNPHHSLLLATAERLDLRTTSFGAHIHASARLLHTNTTDTGLRVLADFYGANLEYTVGATGRHWAINSLAVLAAIRAAGGDAAEAALALSAMTPPKGRGKRQSISLPESRGGGLLTIIDESYNASPVSMRAALTVLDGMTPGRGGRRVAVLGDMLELGGESDALHAGLADAVSGSRIDRVHTCGTHMAHLASALPQDRRGRHADDSTALAQLVAADVRGGDVVMVKGSLGSRMATVLEALLALDADGKGGGTDHDDTGNG</sequence>
<evidence type="ECO:0000256" key="10">
    <source>
        <dbReference type="HAMAP-Rule" id="MF_02019"/>
    </source>
</evidence>
<feature type="domain" description="Mur ligase C-terminal" evidence="13">
    <location>
        <begin position="352"/>
        <end position="465"/>
    </location>
</feature>
<dbReference type="GO" id="GO:0009252">
    <property type="term" value="P:peptidoglycan biosynthetic process"/>
    <property type="evidence" value="ECO:0007669"/>
    <property type="project" value="UniProtKB-UniRule"/>
</dbReference>
<gene>
    <name evidence="10" type="primary">murF</name>
    <name evidence="15" type="ORF">C882_0069</name>
</gene>
<dbReference type="NCBIfam" id="TIGR01143">
    <property type="entry name" value="murF"/>
    <property type="match status" value="1"/>
</dbReference>
<dbReference type="SUPFAM" id="SSF63418">
    <property type="entry name" value="MurE/MurF N-terminal domain"/>
    <property type="match status" value="1"/>
</dbReference>
<accession>K9HHR5</accession>
<comment type="subcellular location">
    <subcellularLocation>
        <location evidence="10 11">Cytoplasm</location>
    </subcellularLocation>
</comment>
<dbReference type="GO" id="GO:0005737">
    <property type="term" value="C:cytoplasm"/>
    <property type="evidence" value="ECO:0007669"/>
    <property type="project" value="UniProtKB-SubCell"/>
</dbReference>
<evidence type="ECO:0000313" key="16">
    <source>
        <dbReference type="Proteomes" id="UP000009881"/>
    </source>
</evidence>
<dbReference type="HAMAP" id="MF_02019">
    <property type="entry name" value="MurF"/>
    <property type="match status" value="1"/>
</dbReference>
<evidence type="ECO:0000256" key="8">
    <source>
        <dbReference type="ARBA" id="ARBA00023306"/>
    </source>
</evidence>
<dbReference type="SUPFAM" id="SSF53623">
    <property type="entry name" value="MurD-like peptide ligases, catalytic domain"/>
    <property type="match status" value="1"/>
</dbReference>
<dbReference type="STRING" id="1238182.C882_0069"/>
<comment type="caution">
    <text evidence="15">The sequence shown here is derived from an EMBL/GenBank/DDBJ whole genome shotgun (WGS) entry which is preliminary data.</text>
</comment>
<dbReference type="Proteomes" id="UP000009881">
    <property type="component" value="Unassembled WGS sequence"/>
</dbReference>
<dbReference type="Pfam" id="PF08245">
    <property type="entry name" value="Mur_ligase_M"/>
    <property type="match status" value="1"/>
</dbReference>
<evidence type="ECO:0000256" key="9">
    <source>
        <dbReference type="ARBA" id="ARBA00023316"/>
    </source>
</evidence>
<dbReference type="GO" id="GO:0008360">
    <property type="term" value="P:regulation of cell shape"/>
    <property type="evidence" value="ECO:0007669"/>
    <property type="project" value="UniProtKB-KW"/>
</dbReference>
<dbReference type="SUPFAM" id="SSF53244">
    <property type="entry name" value="MurD-like peptide ligases, peptide-binding domain"/>
    <property type="match status" value="1"/>
</dbReference>
<keyword evidence="7 10" id="KW-0573">Peptidoglycan synthesis</keyword>
<comment type="similarity">
    <text evidence="10">Belongs to the MurCDEF family. MurF subfamily.</text>
</comment>
<comment type="pathway">
    <text evidence="10 11">Cell wall biogenesis; peptidoglycan biosynthesis.</text>
</comment>
<organism evidence="15 16">
    <name type="scientific">Caenispirillum salinarum AK4</name>
    <dbReference type="NCBI Taxonomy" id="1238182"/>
    <lineage>
        <taxon>Bacteria</taxon>
        <taxon>Pseudomonadati</taxon>
        <taxon>Pseudomonadota</taxon>
        <taxon>Alphaproteobacteria</taxon>
        <taxon>Rhodospirillales</taxon>
        <taxon>Novispirillaceae</taxon>
        <taxon>Caenispirillum</taxon>
    </lineage>
</organism>
<dbReference type="EMBL" id="ANHY01000010">
    <property type="protein sequence ID" value="EKV29988.1"/>
    <property type="molecule type" value="Genomic_DNA"/>
</dbReference>
<name>K9HHR5_9PROT</name>
<feature type="domain" description="Mur ligase central" evidence="14">
    <location>
        <begin position="121"/>
        <end position="311"/>
    </location>
</feature>
<evidence type="ECO:0000256" key="11">
    <source>
        <dbReference type="RuleBase" id="RU004136"/>
    </source>
</evidence>
<evidence type="ECO:0000256" key="1">
    <source>
        <dbReference type="ARBA" id="ARBA00022490"/>
    </source>
</evidence>
<dbReference type="Gene3D" id="3.40.1190.10">
    <property type="entry name" value="Mur-like, catalytic domain"/>
    <property type="match status" value="1"/>
</dbReference>
<evidence type="ECO:0000256" key="3">
    <source>
        <dbReference type="ARBA" id="ARBA00022618"/>
    </source>
</evidence>
<keyword evidence="4 10" id="KW-0547">Nucleotide-binding</keyword>
<protein>
    <recommendedName>
        <fullName evidence="10 11">UDP-N-acetylmuramoyl-tripeptide--D-alanyl-D-alanine ligase</fullName>
        <ecNumber evidence="10 11">6.3.2.10</ecNumber>
    </recommendedName>
    <alternativeName>
        <fullName evidence="10">D-alanyl-D-alanine-adding enzyme</fullName>
    </alternativeName>
</protein>
<dbReference type="InterPro" id="IPR036565">
    <property type="entry name" value="Mur-like_cat_sf"/>
</dbReference>
<dbReference type="RefSeq" id="WP_009540729.1">
    <property type="nucleotide sequence ID" value="NZ_ANHY01000010.1"/>
</dbReference>
<reference evidence="15 16" key="1">
    <citation type="journal article" date="2013" name="Genome Announc.">
        <title>Draft Genome Sequence of an Alphaproteobacterium, Caenispirillum salinarum AK4(T), Isolated from a Solar Saltern.</title>
        <authorList>
            <person name="Khatri I."/>
            <person name="Singh A."/>
            <person name="Korpole S."/>
            <person name="Pinnaka A.K."/>
            <person name="Subramanian S."/>
        </authorList>
    </citation>
    <scope>NUCLEOTIDE SEQUENCE [LARGE SCALE GENOMIC DNA]</scope>
    <source>
        <strain evidence="15 16">AK4</strain>
    </source>
</reference>
<keyword evidence="3 10" id="KW-0132">Cell division</keyword>
<dbReference type="GO" id="GO:0008766">
    <property type="term" value="F:UDP-N-acetylmuramoylalanyl-D-glutamyl-2,6-diaminopimelate-D-alanyl-D-alanine ligase activity"/>
    <property type="evidence" value="ECO:0007669"/>
    <property type="project" value="RHEA"/>
</dbReference>
<dbReference type="InterPro" id="IPR013221">
    <property type="entry name" value="Mur_ligase_cen"/>
</dbReference>
<evidence type="ECO:0000259" key="12">
    <source>
        <dbReference type="Pfam" id="PF01225"/>
    </source>
</evidence>
<dbReference type="Pfam" id="PF01225">
    <property type="entry name" value="Mur_ligase"/>
    <property type="match status" value="1"/>
</dbReference>
<comment type="function">
    <text evidence="10 11">Involved in cell wall formation. Catalyzes the final step in the synthesis of UDP-N-acetylmuramoyl-pentapeptide, the precursor of murein.</text>
</comment>
<evidence type="ECO:0000259" key="14">
    <source>
        <dbReference type="Pfam" id="PF08245"/>
    </source>
</evidence>
<proteinExistence type="inferred from homology"/>
<dbReference type="GO" id="GO:0047480">
    <property type="term" value="F:UDP-N-acetylmuramoyl-tripeptide-D-alanyl-D-alanine ligase activity"/>
    <property type="evidence" value="ECO:0007669"/>
    <property type="project" value="UniProtKB-UniRule"/>
</dbReference>
<keyword evidence="8 10" id="KW-0131">Cell cycle</keyword>
<dbReference type="EC" id="6.3.2.10" evidence="10 11"/>
<keyword evidence="16" id="KW-1185">Reference proteome</keyword>
<dbReference type="GO" id="GO:0071555">
    <property type="term" value="P:cell wall organization"/>
    <property type="evidence" value="ECO:0007669"/>
    <property type="project" value="UniProtKB-KW"/>
</dbReference>
<evidence type="ECO:0000256" key="4">
    <source>
        <dbReference type="ARBA" id="ARBA00022741"/>
    </source>
</evidence>
<evidence type="ECO:0000259" key="13">
    <source>
        <dbReference type="Pfam" id="PF02875"/>
    </source>
</evidence>
<dbReference type="GO" id="GO:0005524">
    <property type="term" value="F:ATP binding"/>
    <property type="evidence" value="ECO:0007669"/>
    <property type="project" value="UniProtKB-UniRule"/>
</dbReference>
<dbReference type="PANTHER" id="PTHR43024:SF1">
    <property type="entry name" value="UDP-N-ACETYLMURAMOYL-TRIPEPTIDE--D-ALANYL-D-ALANINE LIGASE"/>
    <property type="match status" value="1"/>
</dbReference>
<keyword evidence="1 10" id="KW-0963">Cytoplasm</keyword>
<evidence type="ECO:0000256" key="5">
    <source>
        <dbReference type="ARBA" id="ARBA00022840"/>
    </source>
</evidence>
<dbReference type="AlphaFoldDB" id="K9HHR5"/>
<dbReference type="OrthoDB" id="9800958at2"/>
<evidence type="ECO:0000256" key="7">
    <source>
        <dbReference type="ARBA" id="ARBA00022984"/>
    </source>
</evidence>
<dbReference type="InterPro" id="IPR004101">
    <property type="entry name" value="Mur_ligase_C"/>
</dbReference>
<comment type="catalytic activity">
    <reaction evidence="10 11">
        <text>D-alanyl-D-alanine + UDP-N-acetyl-alpha-D-muramoyl-L-alanyl-gamma-D-glutamyl-meso-2,6-diaminopimelate + ATP = UDP-N-acetyl-alpha-D-muramoyl-L-alanyl-gamma-D-glutamyl-meso-2,6-diaminopimeloyl-D-alanyl-D-alanine + ADP + phosphate + H(+)</text>
        <dbReference type="Rhea" id="RHEA:28374"/>
        <dbReference type="ChEBI" id="CHEBI:15378"/>
        <dbReference type="ChEBI" id="CHEBI:30616"/>
        <dbReference type="ChEBI" id="CHEBI:43474"/>
        <dbReference type="ChEBI" id="CHEBI:57822"/>
        <dbReference type="ChEBI" id="CHEBI:61386"/>
        <dbReference type="ChEBI" id="CHEBI:83905"/>
        <dbReference type="ChEBI" id="CHEBI:456216"/>
        <dbReference type="EC" id="6.3.2.10"/>
    </reaction>
</comment>
<evidence type="ECO:0000256" key="2">
    <source>
        <dbReference type="ARBA" id="ARBA00022598"/>
    </source>
</evidence>
<feature type="domain" description="Mur ligase N-terminal catalytic" evidence="12">
    <location>
        <begin position="38"/>
        <end position="83"/>
    </location>
</feature>
<dbReference type="PANTHER" id="PTHR43024">
    <property type="entry name" value="UDP-N-ACETYLMURAMOYL-TRIPEPTIDE--D-ALANYL-D-ALANINE LIGASE"/>
    <property type="match status" value="1"/>
</dbReference>
<dbReference type="InterPro" id="IPR051046">
    <property type="entry name" value="MurCDEF_CellWall_CoF430Synth"/>
</dbReference>
<evidence type="ECO:0000313" key="15">
    <source>
        <dbReference type="EMBL" id="EKV29988.1"/>
    </source>
</evidence>